<organism evidence="1 2">
    <name type="scientific">Xylaria curta</name>
    <dbReference type="NCBI Taxonomy" id="42375"/>
    <lineage>
        <taxon>Eukaryota</taxon>
        <taxon>Fungi</taxon>
        <taxon>Dikarya</taxon>
        <taxon>Ascomycota</taxon>
        <taxon>Pezizomycotina</taxon>
        <taxon>Sordariomycetes</taxon>
        <taxon>Xylariomycetidae</taxon>
        <taxon>Xylariales</taxon>
        <taxon>Xylariaceae</taxon>
        <taxon>Xylaria</taxon>
    </lineage>
</organism>
<accession>A0ACC1PH33</accession>
<gene>
    <name evidence="1" type="ORF">NUW58_g2321</name>
</gene>
<dbReference type="Proteomes" id="UP001143856">
    <property type="component" value="Unassembled WGS sequence"/>
</dbReference>
<proteinExistence type="predicted"/>
<protein>
    <submittedName>
        <fullName evidence="1">Uncharacterized protein</fullName>
    </submittedName>
</protein>
<evidence type="ECO:0000313" key="1">
    <source>
        <dbReference type="EMBL" id="KAJ2991989.1"/>
    </source>
</evidence>
<evidence type="ECO:0000313" key="2">
    <source>
        <dbReference type="Proteomes" id="UP001143856"/>
    </source>
</evidence>
<keyword evidence="2" id="KW-1185">Reference proteome</keyword>
<dbReference type="EMBL" id="JAPDGR010000296">
    <property type="protein sequence ID" value="KAJ2991989.1"/>
    <property type="molecule type" value="Genomic_DNA"/>
</dbReference>
<reference evidence="1" key="1">
    <citation type="submission" date="2022-10" db="EMBL/GenBank/DDBJ databases">
        <title>Genome Sequence of Xylaria curta.</title>
        <authorList>
            <person name="Buettner E."/>
        </authorList>
    </citation>
    <scope>NUCLEOTIDE SEQUENCE</scope>
    <source>
        <strain evidence="1">Babe10</strain>
    </source>
</reference>
<name>A0ACC1PH33_9PEZI</name>
<comment type="caution">
    <text evidence="1">The sequence shown here is derived from an EMBL/GenBank/DDBJ whole genome shotgun (WGS) entry which is preliminary data.</text>
</comment>
<sequence length="454" mass="49954">MVRDLSQLVKGAKPTPFHHLLASLSKEGRLLRLYTQNVDGLDTSMEPLGTVVPLQSKGPWPRTIQLHGGLEKMVCSKCNEISQFDASLFEGPQAPLCKGCEETDNVRTSHAGKRSHGIGRLRPRMVLYNEYNPDEEAIAHVFRADLRSRPDAVIVVGTSMKIPGVRNMVKDMCKVTRDRRDGITAWINLDSEPSGTDLKNCWDLVVRGKCDDVASLVHLPRFDESIEEGEETIVDDVKYEHDVRRVKLEVEIRSNPPRDPTTTKEGTPDSSPIEAKQQSLGRIQGIPTPSASPKIRTALPTRPVLKQSQTRLAFSSHTSNAASTSTVNTSKKTIQRKPKQAKKSEPKPKATINAAFKATKSNVVAPSKVPAKRELQIEPSPLDKARSVLLADFSLRPRGNKHTAESRVSQPNSQPQTQQSSLTSSRPSTPDQPSLSKDTVSPPSKPRGMGTLID</sequence>